<reference evidence="1" key="1">
    <citation type="journal article" date="2015" name="Nature">
        <title>Complex archaea that bridge the gap between prokaryotes and eukaryotes.</title>
        <authorList>
            <person name="Spang A."/>
            <person name="Saw J.H."/>
            <person name="Jorgensen S.L."/>
            <person name="Zaremba-Niedzwiedzka K."/>
            <person name="Martijn J."/>
            <person name="Lind A.E."/>
            <person name="van Eijk R."/>
            <person name="Schleper C."/>
            <person name="Guy L."/>
            <person name="Ettema T.J."/>
        </authorList>
    </citation>
    <scope>NUCLEOTIDE SEQUENCE</scope>
</reference>
<comment type="caution">
    <text evidence="1">The sequence shown here is derived from an EMBL/GenBank/DDBJ whole genome shotgun (WGS) entry which is preliminary data.</text>
</comment>
<protein>
    <recommendedName>
        <fullName evidence="2">DUF35 domain-containing protein</fullName>
    </recommendedName>
</protein>
<dbReference type="AlphaFoldDB" id="A0A0F9HKQ0"/>
<accession>A0A0F9HKQ0</accession>
<name>A0A0F9HKQ0_9ZZZZ</name>
<sequence>MSDYQYTPRNRETAQHAKRGRFWCGCCDAALVGAFGKCPVCGRVASPKKLRTPIVERSREK</sequence>
<proteinExistence type="predicted"/>
<organism evidence="1">
    <name type="scientific">marine sediment metagenome</name>
    <dbReference type="NCBI Taxonomy" id="412755"/>
    <lineage>
        <taxon>unclassified sequences</taxon>
        <taxon>metagenomes</taxon>
        <taxon>ecological metagenomes</taxon>
    </lineage>
</organism>
<gene>
    <name evidence="1" type="ORF">LCGC14_1986410</name>
</gene>
<evidence type="ECO:0000313" key="1">
    <source>
        <dbReference type="EMBL" id="KKL82270.1"/>
    </source>
</evidence>
<evidence type="ECO:0008006" key="2">
    <source>
        <dbReference type="Google" id="ProtNLM"/>
    </source>
</evidence>
<dbReference type="EMBL" id="LAZR01022318">
    <property type="protein sequence ID" value="KKL82270.1"/>
    <property type="molecule type" value="Genomic_DNA"/>
</dbReference>